<evidence type="ECO:0000256" key="1">
    <source>
        <dbReference type="SAM" id="Coils"/>
    </source>
</evidence>
<dbReference type="AlphaFoldDB" id="A0A678TL48"/>
<reference evidence="3" key="1">
    <citation type="submission" date="2018-04" db="EMBL/GenBank/DDBJ databases">
        <title>Comparative Analysis of Homologous Sequences of Saccharum officinarum and Saccharum spontaneum Reveals Independent Polyploidization Events.</title>
        <authorList>
            <person name="Sharma A."/>
            <person name="Song J."/>
            <person name="Lin Q."/>
            <person name="Singh R."/>
            <person name="Ramos N."/>
            <person name="Wang K."/>
            <person name="Zhang J."/>
            <person name="Ming R."/>
            <person name="Yu Q."/>
        </authorList>
    </citation>
    <scope>NUCLEOTIDE SEQUENCE</scope>
</reference>
<evidence type="ECO:0000256" key="2">
    <source>
        <dbReference type="SAM" id="MobiDB-lite"/>
    </source>
</evidence>
<gene>
    <name evidence="3" type="ORF">SO47N09_000003</name>
</gene>
<protein>
    <submittedName>
        <fullName evidence="3">Uncharacterized protein</fullName>
    </submittedName>
</protein>
<keyword evidence="1" id="KW-0175">Coiled coil</keyword>
<evidence type="ECO:0000313" key="3">
    <source>
        <dbReference type="EMBL" id="AWA45043.1"/>
    </source>
</evidence>
<accession>A0A678TL48</accession>
<proteinExistence type="predicted"/>
<organism evidence="3">
    <name type="scientific">Saccharum officinarum</name>
    <name type="common">Sugarcane</name>
    <dbReference type="NCBI Taxonomy" id="4547"/>
    <lineage>
        <taxon>Eukaryota</taxon>
        <taxon>Viridiplantae</taxon>
        <taxon>Streptophyta</taxon>
        <taxon>Embryophyta</taxon>
        <taxon>Tracheophyta</taxon>
        <taxon>Spermatophyta</taxon>
        <taxon>Magnoliopsida</taxon>
        <taxon>Liliopsida</taxon>
        <taxon>Poales</taxon>
        <taxon>Poaceae</taxon>
        <taxon>PACMAD clade</taxon>
        <taxon>Panicoideae</taxon>
        <taxon>Andropogonodae</taxon>
        <taxon>Andropogoneae</taxon>
        <taxon>Saccharinae</taxon>
        <taxon>Saccharum</taxon>
        <taxon>Saccharum officinarum species complex</taxon>
    </lineage>
</organism>
<feature type="region of interest" description="Disordered" evidence="2">
    <location>
        <begin position="1"/>
        <end position="23"/>
    </location>
</feature>
<sequence length="176" mass="18970">MPPSPPTAVGTGPRPTLPPAPAPAASHFGVFAEGFGDSGGSVGVAKGSRGCRDALRGGSAGDGASRKCDDEEATALLFKTRKAFEEHLDGLDLDELLKLMRKSTYKSYIIANCLKEKVLLQEGTLTNLREQVSMLCSEKAALEKRNQELLSDREALLSEVLWPRRSSRQGQLMPRS</sequence>
<name>A0A678TL48_SACOF</name>
<feature type="coiled-coil region" evidence="1">
    <location>
        <begin position="125"/>
        <end position="159"/>
    </location>
</feature>
<dbReference type="EMBL" id="MH182563">
    <property type="protein sequence ID" value="AWA45043.1"/>
    <property type="molecule type" value="Genomic_DNA"/>
</dbReference>